<dbReference type="PANTHER" id="PTHR48106">
    <property type="entry name" value="QUINONE OXIDOREDUCTASE PIG3-RELATED"/>
    <property type="match status" value="1"/>
</dbReference>
<gene>
    <name evidence="5" type="ORF">M1L60_04270</name>
</gene>
<evidence type="ECO:0000313" key="5">
    <source>
        <dbReference type="EMBL" id="MCO8269805.1"/>
    </source>
</evidence>
<keyword evidence="1" id="KW-0521">NADP</keyword>
<reference evidence="5 6" key="1">
    <citation type="submission" date="2022-06" db="EMBL/GenBank/DDBJ databases">
        <title>New Species of the Genus Actinoplanes, ActinopZanes ferrugineus.</title>
        <authorList>
            <person name="Ding P."/>
        </authorList>
    </citation>
    <scope>NUCLEOTIDE SEQUENCE [LARGE SCALE GENOMIC DNA]</scope>
    <source>
        <strain evidence="5 6">TRM88003</strain>
    </source>
</reference>
<dbReference type="InterPro" id="IPR036291">
    <property type="entry name" value="NAD(P)-bd_dom_sf"/>
</dbReference>
<accession>A0ABT1DG77</accession>
<feature type="region of interest" description="Disordered" evidence="3">
    <location>
        <begin position="196"/>
        <end position="249"/>
    </location>
</feature>
<feature type="domain" description="Enoyl reductase (ER)" evidence="4">
    <location>
        <begin position="10"/>
        <end position="369"/>
    </location>
</feature>
<comment type="caution">
    <text evidence="5">The sequence shown here is derived from an EMBL/GenBank/DDBJ whole genome shotgun (WGS) entry which is preliminary data.</text>
</comment>
<dbReference type="Proteomes" id="UP001523369">
    <property type="component" value="Unassembled WGS sequence"/>
</dbReference>
<dbReference type="PANTHER" id="PTHR48106:SF18">
    <property type="entry name" value="QUINONE OXIDOREDUCTASE PIG3"/>
    <property type="match status" value="1"/>
</dbReference>
<dbReference type="EMBL" id="JAMYJR010000002">
    <property type="protein sequence ID" value="MCO8269805.1"/>
    <property type="molecule type" value="Genomic_DNA"/>
</dbReference>
<dbReference type="Gene3D" id="3.40.50.720">
    <property type="entry name" value="NAD(P)-binding Rossmann-like Domain"/>
    <property type="match status" value="1"/>
</dbReference>
<sequence length="371" mass="38346">MKAISIQKYGDPSGMKVIDAPEPVAAPGQLLIAVEAIGVGGVDAVIRRGTIGSIGFPEGLVPGSEVAGRVIAAGDPADKGWIGRTVWAFTGLGGGYAEQAVAGLDDVTPLPEGLSPVDAVTIGSSGPVAHFGLAHAHFAQGESVLVRGAAGSIGILAVQMAALGGAREIAVTTSSPERGQRLRELGATVVLDRAGYVEQTDRDGHDSAREGHDSARDGREAVRDGQDSARNGHEAARGAQESERFGSEGSRAADGFDVIVDLVGGDGMPVFLERLADNGRMVSLGVVGGYPPADFGSALLRSFRRSLSYGTLSLDTVPVEARNRIRERNLAAAARGELRAVVHDVLPLPEASDAHRRMDAGEVFGRIVLTV</sequence>
<dbReference type="InterPro" id="IPR013154">
    <property type="entry name" value="ADH-like_N"/>
</dbReference>
<evidence type="ECO:0000313" key="6">
    <source>
        <dbReference type="Proteomes" id="UP001523369"/>
    </source>
</evidence>
<dbReference type="Gene3D" id="3.90.180.10">
    <property type="entry name" value="Medium-chain alcohol dehydrogenases, catalytic domain"/>
    <property type="match status" value="2"/>
</dbReference>
<dbReference type="InterPro" id="IPR011032">
    <property type="entry name" value="GroES-like_sf"/>
</dbReference>
<name>A0ABT1DG77_9ACTN</name>
<evidence type="ECO:0000256" key="3">
    <source>
        <dbReference type="SAM" id="MobiDB-lite"/>
    </source>
</evidence>
<dbReference type="Pfam" id="PF08240">
    <property type="entry name" value="ADH_N"/>
    <property type="match status" value="1"/>
</dbReference>
<dbReference type="SUPFAM" id="SSF50129">
    <property type="entry name" value="GroES-like"/>
    <property type="match status" value="1"/>
</dbReference>
<keyword evidence="2" id="KW-0560">Oxidoreductase</keyword>
<feature type="compositionally biased region" description="Basic and acidic residues" evidence="3">
    <location>
        <begin position="199"/>
        <end position="246"/>
    </location>
</feature>
<keyword evidence="6" id="KW-1185">Reference proteome</keyword>
<dbReference type="Pfam" id="PF13602">
    <property type="entry name" value="ADH_zinc_N_2"/>
    <property type="match status" value="1"/>
</dbReference>
<evidence type="ECO:0000259" key="4">
    <source>
        <dbReference type="SMART" id="SM00829"/>
    </source>
</evidence>
<dbReference type="SUPFAM" id="SSF51735">
    <property type="entry name" value="NAD(P)-binding Rossmann-fold domains"/>
    <property type="match status" value="1"/>
</dbReference>
<proteinExistence type="predicted"/>
<protein>
    <submittedName>
        <fullName evidence="5">Zinc-binding dehydrogenase</fullName>
    </submittedName>
</protein>
<organism evidence="5 6">
    <name type="scientific">Paractinoplanes aksuensis</name>
    <dbReference type="NCBI Taxonomy" id="2939490"/>
    <lineage>
        <taxon>Bacteria</taxon>
        <taxon>Bacillati</taxon>
        <taxon>Actinomycetota</taxon>
        <taxon>Actinomycetes</taxon>
        <taxon>Micromonosporales</taxon>
        <taxon>Micromonosporaceae</taxon>
        <taxon>Paractinoplanes</taxon>
    </lineage>
</organism>
<evidence type="ECO:0000256" key="2">
    <source>
        <dbReference type="ARBA" id="ARBA00023002"/>
    </source>
</evidence>
<dbReference type="InterPro" id="IPR020843">
    <property type="entry name" value="ER"/>
</dbReference>
<dbReference type="SMART" id="SM00829">
    <property type="entry name" value="PKS_ER"/>
    <property type="match status" value="1"/>
</dbReference>
<evidence type="ECO:0000256" key="1">
    <source>
        <dbReference type="ARBA" id="ARBA00022857"/>
    </source>
</evidence>
<dbReference type="RefSeq" id="WP_253235929.1">
    <property type="nucleotide sequence ID" value="NZ_JAMYJR010000002.1"/>
</dbReference>